<protein>
    <submittedName>
        <fullName evidence="2">Uncharacterized protein</fullName>
    </submittedName>
</protein>
<feature type="signal peptide" evidence="1">
    <location>
        <begin position="1"/>
        <end position="18"/>
    </location>
</feature>
<keyword evidence="3" id="KW-1185">Reference proteome</keyword>
<gene>
    <name evidence="2" type="ORF">PPERSA_04126</name>
</gene>
<evidence type="ECO:0000313" key="3">
    <source>
        <dbReference type="Proteomes" id="UP000054937"/>
    </source>
</evidence>
<name>A0A0V0QMW6_PSEPJ</name>
<dbReference type="Proteomes" id="UP000054937">
    <property type="component" value="Unassembled WGS sequence"/>
</dbReference>
<keyword evidence="1" id="KW-0732">Signal</keyword>
<feature type="chain" id="PRO_5006867524" evidence="1">
    <location>
        <begin position="19"/>
        <end position="7962"/>
    </location>
</feature>
<accession>A0A0V0QMW6</accession>
<sequence>MNIKALLLLLYTLKLFFCGTIKSLGQKSLQTYSANQGLQTYYSFQFEIQFPNQFQALSFQNDLECIYSNNNSLFKKVNCYLDNDFQTISINIEKIEFKHYRVVVGKITNPVGFTQSSQFQIFTYFNNVLEDSNQVFGFTSFSEPISTQTATMILIQLDWTFNFTPTRATNYQIGYFIRFIFPKGFEANAPSCVVSDKSLASPRVKVLEVNRIVECHDIQKVMNTMTPVTITVTNVKAQYYEGVSEPFQIQLVQKGDLNIVQEQFETGTITIYPGSIEVKAVGSNNFRYANVDYTFYLKFKKKLTSNHDIIFDFLPDQLTYDWTLNDKNCTIFRGLTGNNAYCYRGKDQQTYNITNFEYVQDLSEAVIQMNLNSPIDLESPLIVSGVYRYAYSTIAVYTYDRDVQAIIDYQKVDLTVNRTYGTSKEWRTHPVNKEVTLKAGERGALELTLFLHDYISRTDRTVKLHGTFRVDIYPALDVPVNYLAGGKPECFFYQDQEAKECTYEYDTVNFSYSTIIFSTPEDQGFQQSEIPISIYWDSDTNIDSNDGLKIDDLVKRYLIHLHIWNDIFWDYRLDLSITNCDISNIFDDPTNTNYQNHLYDKTNQDPDTCIPNEYYFTEFISEFITINPGDLTCEPYAINANEYTVFTLFFKQNRILDFYEDFTKYKRNYFIRIYFIANGAWAENLGYAQDTLYRDYQCMLSGDMTNAANLYCELQIQKSIVTVQGVDYEYYGFMDIYGIPTQNNLDETNSLRIDIPNILQTNQESADANILFQVLEDTPGMKQTTVTLYQRLSKLFLLSSEITTNTVTNQITFLDTSATVIAASNFYPNTQFKIYQIVNIDNDYVMYKIPTQNRYSGFTTDFQDFTDPNSIDLTQLSFEDFPLQYSYYIYGGSFKTINKDITIPYTGYFITPPYATVQSEYPHEVISDFFEYSVIKFQEIVYKADQEVIVYPEVIEATTFQCVLKSDSEQIYPSSTDPMLLQDQLQKYYIQMDLNQDYPDGWKITLVFKNLIVEDVDIDTLRLQYSTNIQALDYNGVMVKYIEKYDTSVTEYYNGIEIYNLVGITGPNTVEINLNLKNTEFSTQADAQGEIMIYTFYDTEDTKLVEKLGSFTACDNTVHDTNIASPFSYPMLQFNGVNPIELSYVDLHAGYKGPFEFKFQVQTQALITNNKIQYIDVEFQYDSADNRKKFYVTNELQTPLYCTLGVYGTEWQYFRRYCYLINTDFTVDEFFTIRVDILANEFILKTGFEYSLNITTEYTQPNGIWYPHVTGEYYYHVYCKNINEQIIEQISNLVYVQPKRLLNFEINSEMQTIGSNNIFVFDFELDGPIPKYNADLGGRIQIMFPTYHKNGNTVFDSNLGYDTSNQVTPVGCWVCPEMRIVNEEVRCFLKESPYKSADTIIEIVNFSDLIANQRYTIKLAKIKNPTTYIPDCDISIKISTYETSTGETIYYYQDKFNLFLNLLQAPTPTVCDQTTDPNYAKFLGPTYLGHVSDGTFQDQFQQQITYCGTTLPAGAVFVSEFPSFIYLNYGELETSLCTGPDYEYCQIYKDINWVVWKLSSDITTSKDGFVDLYGLPPKPYIGESTYYSYVWINYEFVGKVKEDITEAHWEEVYGQFDNIIVEKVEEDNFIKQNRTMEVLVKFQSNHIIPYNGTIQIIFPKGLSNNFNDIYPHCYSTVHQTQLSELKSNQFDSTGLSGEIGCQVQFFTDENGDDKMSWVITGFQTLAADISAPLDIIIFGKLVSPNTIQSGRDTGQILIQSYYDTDVNDVYNNGIVIGRGLQQTLNGLDWDDQFTAGYDINNQVTKNYNLNNHYTNVLARPIRVSSTAAVTNAPLKFLLLFAQNLPKDNHKLIIKLPKKNIYTQDVGFSIDTTITDNLICYIQNVKYENKHTCYLTVDNTGTSQIILTITSEVTLVADQEYQLVIEQLNNSKQRQNRGINFPETSGLYYINLEIYYSVSGSLFWTDVIYFDYYGSGTEFVTYARSHVYEQNKWNLLNFEIQPENDIASTDYIIIELPTQSDFDTNTQFKLFSNTIFDAEYDDYEEVNNDIYKCLDTGGADSTTVYEMVCKYIPGAQKDNDFLQQQSILIACTNFRTKEDKIGTSIGPAQTCTSIGFFIEIYNPAINFKEVYIPIMVYSLKSETYQKTNFQLIEQELYISEIDQSYTSLAQTFAFDAGEQYLDSQGILKLPVQSVLKYLQKDRYILKFNTQFHDQTKVLSSDTLTGTHPVYILPNLQVIVFEPSTSDFTTTEIQIPKTVWYNFNHRLTDNENQVYCIASLRETQTNKFYDYGIQTFDNLEKLDETVNEYTAQIEVTGWKQTYANHINQQTDYSFEIELKERAKFIKKIKIEFDFATSCNDMKFLSPDCLQYNSQNQVRVKKCYIDQTANAIWIDIYHNNTQLYDDSRGQDLRLVDLQGTYIKYDDANMKVKIRTVDNSVQNPSVDTCQIYYKLFLYSWNDDYESSMTLNNQLFYEDTAFKQFPTPITFTIEEKVPEAIELSQDRYMDDFTLWNTYYKAPIRFDVKVPASFSNTNGGQIVLIYPESLTVPGTNEFITDVEVNRLVCKITVGNQEQKQTKCEIDTTNYEITIYFDDTLSPGDIINFYITVLDPLNYPNRFDYDTTSVNYGDGFLWSSNQISVGFYRLVLTDGSSQTHYLTSPCQTFYMMANTDTNQNINNIKSFKSTAIGTQVAGFAYNLVELEIELHVDSSFNSNQIIYWLEFEIFTVFNGVQLYDSGSLFDGLKSGDKFPCALSDETGDDINEKSTEGIGLVCIYQEGSVDNYGIPHKILVSNLQFGSTNKKGKIRFLMKNPKDGQPLRISVRAFGNQGSVENTYGVQRVYGDALIENAFNLDQTYAYIYPGKYYNLAIQKSVTPEPTFQKPMDQINVLHGNSISINIDKAASMTLEPLVMLVFVPLRINTGTNQYENICQLDQSAQREKFFIYEKGSEIYAIFYQIASFSKENPNLYKQEYKATSTTFTIDNFSCNVYLDHQDFTNQLWQRYDLLQEDVYEHKLDFQYDILTAPNIILQTSLTSAAYGISNDYNDHEIIISQPVYGSANQFTKITFPSLNSYFTTGLNLDTNDSIMEIELIPDVPATTKFWFDTITNKYCSVLSGVTNSQTDQTKFQHFPVQCDIVNTSDNGILFTLKRFNFIQDSIQIMFNHNNVAQGDYDATKKYKIKISIWTNELAYNKATNGTPTYKGQPLFHLISSGQSLPPLYEENYEQIGVFSYDYKRKDQELELTLKLYPKLNANKVDGWDTGEVNKDVVLTVRMQEALGETPTSSPWTLEAYKTKVNQPFLNNPCTDCYETCIDTKCKSYDYDDWSSLNSDSEIQNSKGVKRWIEDYKDGFDSTLTSFQDFITNQPNGEYFLSISDMRDQSEMFRTMESYNEIQINNGCECLEENSPVSPFGANDYRCFSREKDGTQIWGSNPYNSGQYCCVYESCWSQQVPQLNFGSGCGSPHYCENTPKNNNIDPRSTYNDPTNRMYDSDIYIDISSIVEWEYKIKMNKMDLPYEQLWLSFKLEQTDGTTPIQSLYWTQMKNDINTNFGQTISASAKYLDPYYDSSNSLVTELEIELANLVMKQDSLYTLIVEFPNNFDPTKVFHSIHAKALTDNLIQKSIEEVQLETFEISCLCELSLGTFIQSYESGVRCYSQRAQKTTFGNKYPYSISVHGLAPTNGQTKINCFFPDFTVQSTNQDVRFHLYDQFGSSQNFYPYISLTNPGQHYGGQQSTSDITLTRITSSDQPLTASVNLSNKINGATDTLSIKINGPAFTSSGIVYINFKNTGPNQFQDICKSTSGTYTNFSFCRIYESDIDNKYYSNVFVGKLKQSYTNLDIQGEVELPFYQTSNEGIDITVKQGSNYYRTSSNFNSIDTVQTLGIAPLDVDGYQLYEIKNQNTIATNPSLYIVNVALANRLNKYSVIYMQGDTQFDPTQHSCSAFVYQININILCQIVLENSQNVLQIQNISEEEIPAGSDINIVFSITNPQASINYSVKQYETYQSVIEYEIMGETTFTLNIEVPSPYNNFHDQSYFNLYKFAPKTFLNDRFGASGVKKIANAPIRLFWTPNSNTQSQAADNGVSFAITSSIDLAIQITNIQCQFRIYTQNSYVQMQTPCGYDSATKKTTIYLPRQYQKKLADSSTISLDKNYEIIITYDRQLALETGIGPAEASDYWSCQIKISDLANPAITTTATDLEYYEDFQYLQDNDQITVSAFYTTQMYAEQEAHMFLSFKLEGDSADDNIQDPAQIFPITYIDIIFEGFNLADQTWEKGDDINCGISGFNATNVGTSIYPDTVYPKTTPNADEMIENLNLKYSGPRCIISENKKKQMVVRVEWIASFNYGNKFNIAFDNIKLPALQYPSPTNIEEPFSLEVKLYNYDFDTSQFRLRKRKVNNIFRSIKKSRVADASDPDKSISLSGANKVQGKKSLTYTTISAYPFAMQQGAAQVSNLYDYTENKILVEMMPEKNEGIMQVNGNFLIGASPLAFKDTGVNFQQLWVNQKSKKAVYRTQSSKTSGQTLNFQISNVNNPKSVERIQYGLAPYFNIKFFKNFGNEVKSTKVNLFTYFFPEDTDADLSYFKPSSQNYMYISSISKSQTYFQQSTSTELKSYQQITVTFRFALSAIMQDISEQMDRLEVIFVSGFTMIDNCHRITVNSLEFAGLCRVEAQQIDASENNLYVQNSSTTSDRKLTLKIYKLRDIYRKAKTYSQPQFSVRFFAGLNSETIQYRTKIYDYTTKLLAISDDVDNGSHSLLSYVLTGVLYRDKIKKIEMVRRRIYRWYQEYDEQKVYYDNAINVLNYYIDNPFQLQFATPDSISIKKDPVRFDHMLKDAINSNLLRCFFSEETQKFSQYGLPQLSSQCDFSTDSYVLNVPKDDLEIGKYLMQIQVDEIKQPDLAIDKTFTLSNFFQTAPLELRRTDLDFIINYNGQDYFDLLHNNPVTRFENNDFVIIKHGSVTCNYFDMIMVTFQPGFDIDPATYSGVLGIEIEIRPEFYLNDNLQDLDFPEIFQKEQREQFYNGERFPFTVYDSTGSILDITVDQMYMSFGDWNQRESPIKFTAIIKSASLTQGTQYQMRIPYLKNPQSLNSANKKRSTKIIFFAYDVAFPYRILLQQYEFINYISWKDNTPNSDGIIQIVDTGTPNQAQSQEVEFTVYLTEKITQDLGNYLKVDDWVLMKWDSEKFGVQIENMQKLIDNKVIPANWVFDYYADIQLITVQTQVAISSQSSGYLTNAAFKFLYSNTDYIISLYPLQYGFKEAYLLRNQITVDTLDLNDQTSYLTLEDPDQLYYVAVLAQDGDQTLPSEYSLMKFEVRFSSYTIPYDGYIVITLASHMRIPSDNSHSWRCEPGLNFPKSLDQALECIAHKATNGSYQFIIRGFSEIQKTNIDQATAEATPFSVFLIGQFRDLSGLAVTPTFQNVKLYGNDDNLIIQFQSTDNNPSSATDFCASSACDIGTSCTSLCYWQQTYTWNLDQTKDGLVKAENVFNYQRKIYDENYDYQADGTNLQVEYFPIQFEFELAPQQSNSNQFDLTSGDIDDYFQIVLPTETLDNQADGFTFAIEDPATEELYIRYNQIEYDIYKIKALNNTDFRNFISPETDSNSFVNGQISSATSTLDPLKYRVTLESLWDTNQNNNYLYPQTFGFYRFWGFAAQNNQFLQSANSDFEIEKLPDDPIYQDETLQGFKIFPLHYVPDQETILKIEITAQIDIAVGEEIWLYFETNNNIEQVFLDDLGSKQILEEIDGEKPPEIYRKLDCLEIATNYFSNVGEYMECILYDGDYNTKTPAILKIKVVNAITTGDLIVFYIAPFKNPSASLGSSLEGNLSRKLTVVLKVMTQCREDIKLCSKYTSSDYFEIHSSDPTDSIAPSTYSSYVNAGNTIYYASMVSDGFVGDKLKTHTFNVDIDNSINTDVIDGSYLLVKYPKNDCFTTLNDNDYNCDNSGNDCFIFPRLLYVLTELSGVTRPANIAISDLNNAICQQGKENMELQFWFSKYYDSAQPTYIQARVYKYDLEPPTQVLNQITDPVEFVPTQSFRYDYTTSAYDYKYYRLDSDNFLEITIPAGLYAIPEVNYFEIRPPPQLQSINVNYCNATLLEVDGNNDYHFPFPPRMDCKIFSDDAKTFSDPREHLITLTINEYEINKFKQKVSDLAVSTVADEIRLFRIRIYIETYIAKDPLFLVTSRGDWSATSFIKDNGYISNAVATLSGTNQFDDDYKDWRVPYVGIVTFNTNTFAERKATILETTIQYYMMFEPRTQLQCATFPSDCTDRIDKMVFILPQEFGYPSVKYLTGCERYGIIEFEDPELKCNLHRPYKNRYINFYPDVLNYVQNNDDDGYYNHAINVITLGNDDENHRFTAPQYPGTHYNMTLELYSGDVLVEKTTVNLTNVQGLDFDKDYLKITNIQNQGQVGPYLLAFQVGKVYVPAGYENNRGIVSEIVVQFTELAVPVYDLGTGQANNTEIGCYPLQGLKIEVQERLICTLIIGISEEYPSKIIITGYDEIDPYQNVEIIFNNIGSSVTDTIYLGISLFYQNIGSSAFYYKLQNKKVQPSSTFTSENIAVTYSITDVGNLKVLDQMELILDFTLGTNGFDPDVNFISLEFPEDYLYSYQQNNEITCSAVGSSTGDLYDCQSIYYFGINDILYINLKQKIAPGESVQLTINMLAPPYIRAIQNEEVKFFIYDKTFIQIVDSQFIILSNDIKVCQDIQFVKLQIDEISGGQDDVNLTVKFITGHNIPPSGGISLQFSSNYMTNLQDAGSSCSINGFKNLATCKIGSYNRVDISLNGEILYPENEYELVIQNISNPINRQSGYSLTFTTYYHHDVYKNQKICQKSIEYPEFISDKIRQCEFYADAQIKLIEVETNYQFFFKCQDDIKEQSEVYIFLPTDYLNTNNINTYQECDSSTTSVLYNTDCFVGKMNNQMYIKVYLRNIKAQQRFDIKIPLYNPQKEGDYLFSSKIIYNDLIYLEGTKKQNQLIYLKIVKTSTILIDDDSQNQVQLLNLPNNAGQSGFYVFSVPPIQNMVQKIEQFQLIFPDSYDKNLGNNLECGFYAIPENLPFFKNYIDLLKLTQIDQYQPENYPYNIDYQFFSTQCNITNHNTLKFYNIKYDEDLANPTKLWYHWIIRSVKNPLDNYENKFKFSYLNKANEILWFLEKNIHYYITQTEQNVKIDKIEVEDKNLNQPTFYEFTINNEWTFEKALTGQQNLVILRLPYNQYKNVQILQLYNQINCNIIINSITYVQDDCFALGGEVIINQVLFNTLIQENQLKMQIEKLVNPNKINDCNKQQQNSEKFQFIIMDEISENFVISTSLFQNTQDCIQFGGDKLAIDVQGSTILYPGMSYNYTISLQQPADGLIITLKSDYDEYINFEPSQIQFNDYQQSIQIFQVQVNSFSPEISLNIYFEKEEKLKNSLISENQYQQILPIRVTIIDFENDLTKQLQYIQIGDVETVTTGYPIKIPVYIDESPSQTLFIYLNLIGNDIYNAVEIINNMVQIYPTTKTAYFELKVNSTIVPPNLQLNFSISSYYSNMYQLVPETKYIQFSLNNQGFLHVNIWSYDNIYQMDVNKTVTAYQKQGRFSNQKTIQDLKPKFLQIKIAEINSYQVIINVLTNRKAFIYYIVQKAGDKMPLITDLYEQNIKCIQKGLEETVVYYSEGDIYLGSHIIQLNIDNLQSQTTYKLYTLATNAMGESEINSFLFTTSRPNFGCQVKIPVLNSIVVSDINQVVIKAVSLALRIQEQQIISLLNQTQIQSQIDQQTNSQSDESKVYIEIMILPNATDGSVNPFSIASKLTQNSYYYYLEKYLDYLDTARQIEIHEIQKETPSIRIDPYITYLSYYQVNIQLLFWEPARYWGIVRKYDENNQDVYSFQIAQGLDAQNEKIHEYYQFYGNSELGSYANIQFNDLMDNCTYEVFITAAPELEYDLLYNEMSILRDLKDINKELVEYLEKIISKPDNQMTNQYTSKAFKKK</sequence>
<dbReference type="EMBL" id="LDAU01000129">
    <property type="protein sequence ID" value="KRX03574.1"/>
    <property type="molecule type" value="Genomic_DNA"/>
</dbReference>
<reference evidence="2 3" key="1">
    <citation type="journal article" date="2015" name="Sci. Rep.">
        <title>Genome of the facultative scuticociliatosis pathogen Pseudocohnilembus persalinus provides insight into its virulence through horizontal gene transfer.</title>
        <authorList>
            <person name="Xiong J."/>
            <person name="Wang G."/>
            <person name="Cheng J."/>
            <person name="Tian M."/>
            <person name="Pan X."/>
            <person name="Warren A."/>
            <person name="Jiang C."/>
            <person name="Yuan D."/>
            <person name="Miao W."/>
        </authorList>
    </citation>
    <scope>NUCLEOTIDE SEQUENCE [LARGE SCALE GENOMIC DNA]</scope>
    <source>
        <strain evidence="2">36N120E</strain>
    </source>
</reference>
<proteinExistence type="predicted"/>
<organism evidence="2 3">
    <name type="scientific">Pseudocohnilembus persalinus</name>
    <name type="common">Ciliate</name>
    <dbReference type="NCBI Taxonomy" id="266149"/>
    <lineage>
        <taxon>Eukaryota</taxon>
        <taxon>Sar</taxon>
        <taxon>Alveolata</taxon>
        <taxon>Ciliophora</taxon>
        <taxon>Intramacronucleata</taxon>
        <taxon>Oligohymenophorea</taxon>
        <taxon>Scuticociliatia</taxon>
        <taxon>Philasterida</taxon>
        <taxon>Pseudocohnilembidae</taxon>
        <taxon>Pseudocohnilembus</taxon>
    </lineage>
</organism>
<evidence type="ECO:0000256" key="1">
    <source>
        <dbReference type="SAM" id="SignalP"/>
    </source>
</evidence>
<dbReference type="InParanoid" id="A0A0V0QMW6"/>
<comment type="caution">
    <text evidence="2">The sequence shown here is derived from an EMBL/GenBank/DDBJ whole genome shotgun (WGS) entry which is preliminary data.</text>
</comment>
<evidence type="ECO:0000313" key="2">
    <source>
        <dbReference type="EMBL" id="KRX03574.1"/>
    </source>
</evidence>